<evidence type="ECO:0000313" key="3">
    <source>
        <dbReference type="Proteomes" id="UP000008066"/>
    </source>
</evidence>
<dbReference type="OMA" id="GRSNSYH"/>
<sequence>MSTRRVATVEDADEYGNPVEGTQCYASSVAPSSPAKEQPNTSRARKERTRKGSDSHELTGAVTDSDSTVHPRRESTKKPSKDREKSSSSSSKKALMTSSSRPPVKHSKATSTSSLPRRDEAMFYGIADPNDSLPMRPRSQSRPASFYPPPGMPGMSVKPPPPANARFYASQPPGGIPTSYPPPPWAPGHPPCPPIPPSPSPILSHPLGPPPPGPPPLGPPPPSGPPLPPPEPPLFARPLESRFGPSARPQSSIGFRPAPSPIEYNPHDDYYDEPHDRALARRPSASRRMSKVEDDRKAMALPRRAASARPMSLAIRGPPPAPPAPVPPPVPQTPASRRIGGYDDHDDDYEEPFFRDLSPRNYGNPLAPLPRSSYSPDYSYDAPDYQTEVPGRAHRHSYYGGNSVSSGSAYERELRMEDKLLTARRYQDRYEDELTGPGLPLTAEALRKATRNGGSSRSTRSSGSHDESDYRQSATTRTTRSGPNDENYTIRVKGSTVLRLGGAEVQCEDGAEINISTGGGASDLRNMNDARSSYIDLDDRRTRVDIPPSRSRTRSRARSFSRPAHPRQDTFEYDDEEYEYLSGPPPPLPPPPPSYPAFSSSYSSRHDSAYYYGGSPS</sequence>
<evidence type="ECO:0000313" key="2">
    <source>
        <dbReference type="EMBL" id="EGS17488.1"/>
    </source>
</evidence>
<feature type="compositionally biased region" description="Pro residues" evidence="1">
    <location>
        <begin position="583"/>
        <end position="595"/>
    </location>
</feature>
<dbReference type="KEGG" id="cthr:CTHT_0068150"/>
<feature type="region of interest" description="Disordered" evidence="1">
    <location>
        <begin position="1"/>
        <end position="410"/>
    </location>
</feature>
<name>G0SGZ9_CHATD</name>
<evidence type="ECO:0000256" key="1">
    <source>
        <dbReference type="SAM" id="MobiDB-lite"/>
    </source>
</evidence>
<dbReference type="GeneID" id="18260853"/>
<feature type="compositionally biased region" description="Basic and acidic residues" evidence="1">
    <location>
        <begin position="67"/>
        <end position="86"/>
    </location>
</feature>
<feature type="region of interest" description="Disordered" evidence="1">
    <location>
        <begin position="448"/>
        <end position="488"/>
    </location>
</feature>
<dbReference type="HOGENOM" id="CLU_023635_0_0_1"/>
<dbReference type="eggNOG" id="ENOG502QS87">
    <property type="taxonomic scope" value="Eukaryota"/>
</dbReference>
<feature type="compositionally biased region" description="Low complexity" evidence="1">
    <location>
        <begin position="398"/>
        <end position="409"/>
    </location>
</feature>
<keyword evidence="3" id="KW-1185">Reference proteome</keyword>
<reference evidence="2 3" key="1">
    <citation type="journal article" date="2011" name="Cell">
        <title>Insight into structure and assembly of the nuclear pore complex by utilizing the genome of a eukaryotic thermophile.</title>
        <authorList>
            <person name="Amlacher S."/>
            <person name="Sarges P."/>
            <person name="Flemming D."/>
            <person name="van Noort V."/>
            <person name="Kunze R."/>
            <person name="Devos D.P."/>
            <person name="Arumugam M."/>
            <person name="Bork P."/>
            <person name="Hurt E."/>
        </authorList>
    </citation>
    <scope>NUCLEOTIDE SEQUENCE [LARGE SCALE GENOMIC DNA]</scope>
    <source>
        <strain evidence="3">DSM 1495 / CBS 144.50 / IMI 039719</strain>
    </source>
</reference>
<feature type="compositionally biased region" description="Low complexity" evidence="1">
    <location>
        <begin position="87"/>
        <end position="100"/>
    </location>
</feature>
<feature type="compositionally biased region" description="Pro residues" evidence="1">
    <location>
        <begin position="179"/>
        <end position="200"/>
    </location>
</feature>
<accession>G0SGZ9</accession>
<dbReference type="RefSeq" id="XP_006697106.1">
    <property type="nucleotide sequence ID" value="XM_006697043.1"/>
</dbReference>
<dbReference type="OrthoDB" id="4898142at2759"/>
<feature type="compositionally biased region" description="Pro residues" evidence="1">
    <location>
        <begin position="317"/>
        <end position="332"/>
    </location>
</feature>
<proteinExistence type="predicted"/>
<feature type="compositionally biased region" description="Basic and acidic residues" evidence="1">
    <location>
        <begin position="265"/>
        <end position="279"/>
    </location>
</feature>
<feature type="compositionally biased region" description="Pro residues" evidence="1">
    <location>
        <begin position="207"/>
        <end position="235"/>
    </location>
</feature>
<feature type="region of interest" description="Disordered" evidence="1">
    <location>
        <begin position="545"/>
        <end position="617"/>
    </location>
</feature>
<dbReference type="AlphaFoldDB" id="G0SGZ9"/>
<dbReference type="STRING" id="759272.G0SGZ9"/>
<protein>
    <submittedName>
        <fullName evidence="2">Uncharacterized protein</fullName>
    </submittedName>
</protein>
<feature type="compositionally biased region" description="Low complexity" evidence="1">
    <location>
        <begin position="451"/>
        <end position="462"/>
    </location>
</feature>
<dbReference type="Proteomes" id="UP000008066">
    <property type="component" value="Unassembled WGS sequence"/>
</dbReference>
<organism evidence="3">
    <name type="scientific">Chaetomium thermophilum (strain DSM 1495 / CBS 144.50 / IMI 039719)</name>
    <name type="common">Thermochaetoides thermophila</name>
    <dbReference type="NCBI Taxonomy" id="759272"/>
    <lineage>
        <taxon>Eukaryota</taxon>
        <taxon>Fungi</taxon>
        <taxon>Dikarya</taxon>
        <taxon>Ascomycota</taxon>
        <taxon>Pezizomycotina</taxon>
        <taxon>Sordariomycetes</taxon>
        <taxon>Sordariomycetidae</taxon>
        <taxon>Sordariales</taxon>
        <taxon>Chaetomiaceae</taxon>
        <taxon>Thermochaetoides</taxon>
    </lineage>
</organism>
<feature type="compositionally biased region" description="Pro residues" evidence="1">
    <location>
        <begin position="146"/>
        <end position="163"/>
    </location>
</feature>
<dbReference type="EMBL" id="GL988047">
    <property type="protein sequence ID" value="EGS17488.1"/>
    <property type="molecule type" value="Genomic_DNA"/>
</dbReference>
<feature type="compositionally biased region" description="Polar residues" evidence="1">
    <location>
        <begin position="471"/>
        <end position="487"/>
    </location>
</feature>
<feature type="compositionally biased region" description="Low complexity" evidence="1">
    <location>
        <begin position="369"/>
        <end position="385"/>
    </location>
</feature>
<gene>
    <name evidence="2" type="ORF">CTHT_0068150</name>
</gene>